<dbReference type="Gene3D" id="2.40.37.10">
    <property type="entry name" value="Lyase, Ornithine Decarboxylase, Chain A, domain 1"/>
    <property type="match status" value="1"/>
</dbReference>
<evidence type="ECO:0000313" key="10">
    <source>
        <dbReference type="EMBL" id="HGT40129.1"/>
    </source>
</evidence>
<evidence type="ECO:0000256" key="8">
    <source>
        <dbReference type="PIRSR" id="PIRSR600183-50"/>
    </source>
</evidence>
<comment type="cofactor">
    <cofactor evidence="1 8">
        <name>pyridoxal 5'-phosphate</name>
        <dbReference type="ChEBI" id="CHEBI:597326"/>
    </cofactor>
</comment>
<reference evidence="10" key="1">
    <citation type="journal article" date="2020" name="mSystems">
        <title>Genome- and Community-Level Interaction Insights into Carbon Utilization and Element Cycling Functions of Hydrothermarchaeota in Hydrothermal Sediment.</title>
        <authorList>
            <person name="Zhou Z."/>
            <person name="Liu Y."/>
            <person name="Xu W."/>
            <person name="Pan J."/>
            <person name="Luo Z.H."/>
            <person name="Li M."/>
        </authorList>
    </citation>
    <scope>NUCLEOTIDE SEQUENCE [LARGE SCALE GENOMIC DNA]</scope>
    <source>
        <strain evidence="10">SpSt-508</strain>
    </source>
</reference>
<evidence type="ECO:0000256" key="4">
    <source>
        <dbReference type="ARBA" id="ARBA00023239"/>
    </source>
</evidence>
<dbReference type="InterPro" id="IPR022653">
    <property type="entry name" value="De-COase2_pyr-phos_BS"/>
</dbReference>
<dbReference type="GO" id="GO:0004586">
    <property type="term" value="F:ornithine decarboxylase activity"/>
    <property type="evidence" value="ECO:0007669"/>
    <property type="project" value="UniProtKB-EC"/>
</dbReference>
<sequence length="392" mass="42879">MATVLEDRWVLTESYRSARPVVSFEQAKRLAREYGTPLLCVSKSAVLRNYEALREGLPGVEFFYAAKSNPDLTILRTLREAGCSIDICSVGELHAALEAGFEPGQMLHTHPCKTPHNLQTCYDAGVRWFVFDNRNELHKLHRQTPDVTLLLRVAISSVSSLINLSAKFGCAPNEAVDLLLEARSLGMKVNGLEFHVGSQTTSPADYDNAFARIRRIYDAALDHGIELEVIDFGGGLPAPYRDAVLSLEAFCDALQQSLDAHFGDVPVRLVAEPGRGISAETSTLITQVIGKSIRPNGKVQYIIDDGLYGSFSGKVYDHVDYPLLAEDMLIRPTYESIVAGPTCDSTDVVACDQELPDLAIGELLLVPSMGAYTNASASTFNGLEIARRIEVE</sequence>
<dbReference type="PANTHER" id="PTHR11482:SF6">
    <property type="entry name" value="ORNITHINE DECARBOXYLASE 1-RELATED"/>
    <property type="match status" value="1"/>
</dbReference>
<dbReference type="GO" id="GO:0005737">
    <property type="term" value="C:cytoplasm"/>
    <property type="evidence" value="ECO:0007669"/>
    <property type="project" value="TreeGrafter"/>
</dbReference>
<dbReference type="InterPro" id="IPR000183">
    <property type="entry name" value="Orn/DAP/Arg_de-COase"/>
</dbReference>
<dbReference type="InterPro" id="IPR009006">
    <property type="entry name" value="Ala_racemase/Decarboxylase_C"/>
</dbReference>
<feature type="active site" description="Proton donor" evidence="8">
    <location>
        <position position="343"/>
    </location>
</feature>
<accession>A0A7C4QSV3</accession>
<dbReference type="SUPFAM" id="SSF51419">
    <property type="entry name" value="PLP-binding barrel"/>
    <property type="match status" value="1"/>
</dbReference>
<dbReference type="EMBL" id="DSVQ01000016">
    <property type="protein sequence ID" value="HGT40129.1"/>
    <property type="molecule type" value="Genomic_DNA"/>
</dbReference>
<dbReference type="GO" id="GO:0033387">
    <property type="term" value="P:putrescine biosynthetic process from arginine, via ornithine"/>
    <property type="evidence" value="ECO:0007669"/>
    <property type="project" value="TreeGrafter"/>
</dbReference>
<dbReference type="SUPFAM" id="SSF50621">
    <property type="entry name" value="Alanine racemase C-terminal domain-like"/>
    <property type="match status" value="1"/>
</dbReference>
<evidence type="ECO:0000256" key="2">
    <source>
        <dbReference type="ARBA" id="ARBA00008872"/>
    </source>
</evidence>
<dbReference type="PROSITE" id="PS00878">
    <property type="entry name" value="ODR_DC_2_1"/>
    <property type="match status" value="1"/>
</dbReference>
<comment type="similarity">
    <text evidence="2">Belongs to the Orn/Lys/Arg decarboxylase class-II family.</text>
</comment>
<name>A0A7C4QSV3_9PLAN</name>
<proteinExistence type="inferred from homology"/>
<dbReference type="InterPro" id="IPR022644">
    <property type="entry name" value="De-COase2_N"/>
</dbReference>
<keyword evidence="3 8" id="KW-0663">Pyridoxal phosphate</keyword>
<feature type="modified residue" description="N6-(pyridoxal phosphate)lysine" evidence="8">
    <location>
        <position position="67"/>
    </location>
</feature>
<dbReference type="EC" id="4.1.1.17" evidence="6"/>
<dbReference type="PANTHER" id="PTHR11482">
    <property type="entry name" value="ARGININE/DIAMINOPIMELATE/ORNITHINE DECARBOXYLASE"/>
    <property type="match status" value="1"/>
</dbReference>
<comment type="catalytic activity">
    <reaction evidence="7">
        <text>L-ornithine + H(+) = putrescine + CO2</text>
        <dbReference type="Rhea" id="RHEA:22964"/>
        <dbReference type="ChEBI" id="CHEBI:15378"/>
        <dbReference type="ChEBI" id="CHEBI:16526"/>
        <dbReference type="ChEBI" id="CHEBI:46911"/>
        <dbReference type="ChEBI" id="CHEBI:326268"/>
        <dbReference type="EC" id="4.1.1.17"/>
    </reaction>
</comment>
<protein>
    <recommendedName>
        <fullName evidence="6">ornithine decarboxylase</fullName>
        <ecNumber evidence="6">4.1.1.17</ecNumber>
    </recommendedName>
</protein>
<dbReference type="CDD" id="cd00622">
    <property type="entry name" value="PLPDE_III_ODC"/>
    <property type="match status" value="1"/>
</dbReference>
<evidence type="ECO:0000256" key="6">
    <source>
        <dbReference type="ARBA" id="ARBA00034138"/>
    </source>
</evidence>
<dbReference type="PRINTS" id="PR01179">
    <property type="entry name" value="ODADCRBXLASE"/>
</dbReference>
<dbReference type="AlphaFoldDB" id="A0A7C4QSV3"/>
<dbReference type="Pfam" id="PF02784">
    <property type="entry name" value="Orn_Arg_deC_N"/>
    <property type="match status" value="1"/>
</dbReference>
<comment type="caution">
    <text evidence="10">The sequence shown here is derived from an EMBL/GenBank/DDBJ whole genome shotgun (WGS) entry which is preliminary data.</text>
</comment>
<dbReference type="PRINTS" id="PR01182">
    <property type="entry name" value="ORNDCRBXLASE"/>
</dbReference>
<dbReference type="InterPro" id="IPR002433">
    <property type="entry name" value="Orn_de-COase"/>
</dbReference>
<dbReference type="InterPro" id="IPR029066">
    <property type="entry name" value="PLP-binding_barrel"/>
</dbReference>
<keyword evidence="4" id="KW-0456">Lyase</keyword>
<organism evidence="10">
    <name type="scientific">Schlesneria paludicola</name>
    <dbReference type="NCBI Taxonomy" id="360056"/>
    <lineage>
        <taxon>Bacteria</taxon>
        <taxon>Pseudomonadati</taxon>
        <taxon>Planctomycetota</taxon>
        <taxon>Planctomycetia</taxon>
        <taxon>Planctomycetales</taxon>
        <taxon>Planctomycetaceae</taxon>
        <taxon>Schlesneria</taxon>
    </lineage>
</organism>
<evidence type="ECO:0000256" key="5">
    <source>
        <dbReference type="ARBA" id="ARBA00034115"/>
    </source>
</evidence>
<comment type="pathway">
    <text evidence="5">Amine and polyamine biosynthesis; putrescine biosynthesis via L-ornithine pathway; putrescine from L-ornithine: step 1/1.</text>
</comment>
<feature type="domain" description="Orn/DAP/Arg decarboxylase 2 N-terminal" evidence="9">
    <location>
        <begin position="45"/>
        <end position="279"/>
    </location>
</feature>
<dbReference type="Gene3D" id="3.20.20.10">
    <property type="entry name" value="Alanine racemase"/>
    <property type="match status" value="1"/>
</dbReference>
<evidence type="ECO:0000259" key="9">
    <source>
        <dbReference type="Pfam" id="PF02784"/>
    </source>
</evidence>
<gene>
    <name evidence="10" type="ORF">ENS64_12845</name>
</gene>
<evidence type="ECO:0000256" key="1">
    <source>
        <dbReference type="ARBA" id="ARBA00001933"/>
    </source>
</evidence>
<evidence type="ECO:0000256" key="3">
    <source>
        <dbReference type="ARBA" id="ARBA00022898"/>
    </source>
</evidence>
<dbReference type="FunFam" id="3.20.20.10:FF:000008">
    <property type="entry name" value="Ornithine decarboxylase"/>
    <property type="match status" value="1"/>
</dbReference>
<evidence type="ECO:0000256" key="7">
    <source>
        <dbReference type="ARBA" id="ARBA00049127"/>
    </source>
</evidence>